<dbReference type="KEGG" id="dat:HRM2_22740"/>
<evidence type="ECO:0000313" key="5">
    <source>
        <dbReference type="EMBL" id="ACN15369.1"/>
    </source>
</evidence>
<dbReference type="GO" id="GO:0016491">
    <property type="term" value="F:oxidoreductase activity"/>
    <property type="evidence" value="ECO:0007669"/>
    <property type="project" value="UniProtKB-KW"/>
</dbReference>
<keyword evidence="6" id="KW-1185">Reference proteome</keyword>
<dbReference type="InterPro" id="IPR009051">
    <property type="entry name" value="Helical_ferredxn"/>
</dbReference>
<dbReference type="EMBL" id="CP001087">
    <property type="protein sequence ID" value="ACN15369.1"/>
    <property type="molecule type" value="Genomic_DNA"/>
</dbReference>
<dbReference type="PROSITE" id="PS51379">
    <property type="entry name" value="4FE4S_FER_2"/>
    <property type="match status" value="1"/>
</dbReference>
<keyword evidence="5" id="KW-0560">Oxidoreductase</keyword>
<keyword evidence="1" id="KW-0479">Metal-binding</keyword>
<dbReference type="GO" id="GO:0051536">
    <property type="term" value="F:iron-sulfur cluster binding"/>
    <property type="evidence" value="ECO:0007669"/>
    <property type="project" value="UniProtKB-KW"/>
</dbReference>
<keyword evidence="3" id="KW-0411">Iron-sulfur</keyword>
<name>C0QEM7_DESAH</name>
<keyword evidence="2" id="KW-0408">Iron</keyword>
<protein>
    <submittedName>
        <fullName evidence="5">FdhB6</fullName>
        <ecNumber evidence="5">1.2.1.2</ecNumber>
    </submittedName>
</protein>
<dbReference type="eggNOG" id="COG1035">
    <property type="taxonomic scope" value="Bacteria"/>
</dbReference>
<gene>
    <name evidence="5" type="primary">fdhB6</name>
    <name evidence="5" type="ordered locus">HRM2_22740</name>
</gene>
<dbReference type="SUPFAM" id="SSF46548">
    <property type="entry name" value="alpha-helical ferredoxin"/>
    <property type="match status" value="1"/>
</dbReference>
<evidence type="ECO:0000256" key="1">
    <source>
        <dbReference type="ARBA" id="ARBA00022723"/>
    </source>
</evidence>
<sequence length="375" mass="41351">MEDAYEIKGKNRLDALRVFLATLFEKDDIGSMLIPLESETTHAIMPTLVSDPAALAMADPFAPFFPLNGAKLVSKLTKRPTDETVAVVLRPCELRALVELVKIKQARMDHLITISFDCPGAYPNKTFNQLPERGGSHTLEFLAKRFASGFEEDKALPLSTACTICTSPFPENADICITLVDQPDDTLGVFAGTDRGQQLLMGLALGERPLPKTRKERLKAVLAQRVSVEKKVFEDLTATTSTLEGLGNYLSACVNCYNCRVACPVCFCRECVFNTDVFDYEPFQYATWSKNRGTLRMPMDTVFFHMTRMIHMGLSCVGCGQCSNACPNDIPLAELFTSVGKAAQKGFGYRAGANLAEPFPLSVFFEDEFQDVTGI</sequence>
<dbReference type="PROSITE" id="PS00198">
    <property type="entry name" value="4FE4S_FER_1"/>
    <property type="match status" value="1"/>
</dbReference>
<dbReference type="EC" id="1.2.1.2" evidence="5"/>
<dbReference type="RefSeq" id="WP_015904138.1">
    <property type="nucleotide sequence ID" value="NC_012108.1"/>
</dbReference>
<dbReference type="GO" id="GO:0046872">
    <property type="term" value="F:metal ion binding"/>
    <property type="evidence" value="ECO:0007669"/>
    <property type="project" value="UniProtKB-KW"/>
</dbReference>
<dbReference type="InterPro" id="IPR017900">
    <property type="entry name" value="4Fe4S_Fe_S_CS"/>
</dbReference>
<feature type="domain" description="4Fe-4S ferredoxin-type" evidence="4">
    <location>
        <begin position="306"/>
        <end position="336"/>
    </location>
</feature>
<dbReference type="InterPro" id="IPR017896">
    <property type="entry name" value="4Fe4S_Fe-S-bd"/>
</dbReference>
<evidence type="ECO:0000256" key="2">
    <source>
        <dbReference type="ARBA" id="ARBA00023004"/>
    </source>
</evidence>
<evidence type="ECO:0000313" key="6">
    <source>
        <dbReference type="Proteomes" id="UP000000442"/>
    </source>
</evidence>
<dbReference type="InterPro" id="IPR007525">
    <property type="entry name" value="FrhB_FdhB_C"/>
</dbReference>
<organism evidence="5 6">
    <name type="scientific">Desulforapulum autotrophicum (strain ATCC 43914 / DSM 3382 / VKM B-1955 / HRM2)</name>
    <name type="common">Desulfobacterium autotrophicum</name>
    <dbReference type="NCBI Taxonomy" id="177437"/>
    <lineage>
        <taxon>Bacteria</taxon>
        <taxon>Pseudomonadati</taxon>
        <taxon>Thermodesulfobacteriota</taxon>
        <taxon>Desulfobacteria</taxon>
        <taxon>Desulfobacterales</taxon>
        <taxon>Desulfobacteraceae</taxon>
        <taxon>Desulforapulum</taxon>
    </lineage>
</organism>
<dbReference type="Proteomes" id="UP000000442">
    <property type="component" value="Chromosome"/>
</dbReference>
<proteinExistence type="predicted"/>
<reference evidence="5 6" key="1">
    <citation type="journal article" date="2009" name="Environ. Microbiol.">
        <title>Genome sequence of Desulfobacterium autotrophicum HRM2, a marine sulfate reducer oxidizing organic carbon completely to carbon dioxide.</title>
        <authorList>
            <person name="Strittmatter A.W."/>
            <person name="Liesegang H."/>
            <person name="Rabus R."/>
            <person name="Decker I."/>
            <person name="Amann J."/>
            <person name="Andres S."/>
            <person name="Henne A."/>
            <person name="Fricke W.F."/>
            <person name="Martinez-Arias R."/>
            <person name="Bartels D."/>
            <person name="Goesmann A."/>
            <person name="Krause L."/>
            <person name="Puehler A."/>
            <person name="Klenk H.P."/>
            <person name="Richter M."/>
            <person name="Schuler M."/>
            <person name="Gloeckner F.O."/>
            <person name="Meyerdierks A."/>
            <person name="Gottschalk G."/>
            <person name="Amann R."/>
        </authorList>
    </citation>
    <scope>NUCLEOTIDE SEQUENCE [LARGE SCALE GENOMIC DNA]</scope>
    <source>
        <strain evidence="6">ATCC 43914 / DSM 3382 / HRM2</strain>
    </source>
</reference>
<dbReference type="Gene3D" id="1.10.1060.10">
    <property type="entry name" value="Alpha-helical ferredoxin"/>
    <property type="match status" value="1"/>
</dbReference>
<dbReference type="AlphaFoldDB" id="C0QEM7"/>
<dbReference type="eggNOG" id="COG1150">
    <property type="taxonomic scope" value="Bacteria"/>
</dbReference>
<dbReference type="Pfam" id="PF04432">
    <property type="entry name" value="FrhB_FdhB_C"/>
    <property type="match status" value="1"/>
</dbReference>
<dbReference type="HOGENOM" id="CLU_063409_0_0_7"/>
<accession>C0QEM7</accession>
<evidence type="ECO:0000259" key="4">
    <source>
        <dbReference type="PROSITE" id="PS51379"/>
    </source>
</evidence>
<dbReference type="OrthoDB" id="9773828at2"/>
<dbReference type="STRING" id="177437.HRM2_22740"/>
<evidence type="ECO:0000256" key="3">
    <source>
        <dbReference type="ARBA" id="ARBA00023014"/>
    </source>
</evidence>